<protein>
    <submittedName>
        <fullName evidence="2">Uncharacterized protein</fullName>
    </submittedName>
</protein>
<dbReference type="Proteomes" id="UP001500279">
    <property type="component" value="Unassembled WGS sequence"/>
</dbReference>
<proteinExistence type="predicted"/>
<accession>A0ABN1KBU8</accession>
<dbReference type="EMBL" id="BAAAEW010000032">
    <property type="protein sequence ID" value="GAA0761611.1"/>
    <property type="molecule type" value="Genomic_DNA"/>
</dbReference>
<evidence type="ECO:0000313" key="3">
    <source>
        <dbReference type="Proteomes" id="UP001500279"/>
    </source>
</evidence>
<sequence>MLILILIPALACFLLKPKVGSVVAAASSTSRPVTEAAQPGGGTTAGRLAAS</sequence>
<evidence type="ECO:0000256" key="1">
    <source>
        <dbReference type="SAM" id="MobiDB-lite"/>
    </source>
</evidence>
<keyword evidence="3" id="KW-1185">Reference proteome</keyword>
<name>A0ABN1KBU8_9BURK</name>
<organism evidence="2 3">
    <name type="scientific">Ideonella azotifigens</name>
    <dbReference type="NCBI Taxonomy" id="513160"/>
    <lineage>
        <taxon>Bacteria</taxon>
        <taxon>Pseudomonadati</taxon>
        <taxon>Pseudomonadota</taxon>
        <taxon>Betaproteobacteria</taxon>
        <taxon>Burkholderiales</taxon>
        <taxon>Sphaerotilaceae</taxon>
        <taxon>Ideonella</taxon>
    </lineage>
</organism>
<evidence type="ECO:0000313" key="2">
    <source>
        <dbReference type="EMBL" id="GAA0761611.1"/>
    </source>
</evidence>
<feature type="region of interest" description="Disordered" evidence="1">
    <location>
        <begin position="29"/>
        <end position="51"/>
    </location>
</feature>
<dbReference type="RefSeq" id="WP_170200691.1">
    <property type="nucleotide sequence ID" value="NZ_BAAAEW010000032.1"/>
</dbReference>
<comment type="caution">
    <text evidence="2">The sequence shown here is derived from an EMBL/GenBank/DDBJ whole genome shotgun (WGS) entry which is preliminary data.</text>
</comment>
<reference evidence="3" key="1">
    <citation type="journal article" date="2019" name="Int. J. Syst. Evol. Microbiol.">
        <title>The Global Catalogue of Microorganisms (GCM) 10K type strain sequencing project: providing services to taxonomists for standard genome sequencing and annotation.</title>
        <authorList>
            <consortium name="The Broad Institute Genomics Platform"/>
            <consortium name="The Broad Institute Genome Sequencing Center for Infectious Disease"/>
            <person name="Wu L."/>
            <person name="Ma J."/>
        </authorList>
    </citation>
    <scope>NUCLEOTIDE SEQUENCE [LARGE SCALE GENOMIC DNA]</scope>
    <source>
        <strain evidence="3">JCM 15503</strain>
    </source>
</reference>
<gene>
    <name evidence="2" type="ORF">GCM10009107_45220</name>
</gene>